<dbReference type="Proteomes" id="UP000319783">
    <property type="component" value="Unassembled WGS sequence"/>
</dbReference>
<dbReference type="EMBL" id="SULG01000021">
    <property type="protein sequence ID" value="TLD42352.1"/>
    <property type="molecule type" value="Genomic_DNA"/>
</dbReference>
<evidence type="ECO:0000313" key="1">
    <source>
        <dbReference type="EMBL" id="TLD42352.1"/>
    </source>
</evidence>
<sequence length="49" mass="5494">MPDIVLFLTSPPSLDQDGEALYTHDKGLPFFYLSCGEKDQLQHGKTDPQ</sequence>
<reference evidence="1 2" key="1">
    <citation type="submission" date="2019-04" db="EMBL/GenBank/DDBJ databases">
        <title>Genome of a novel bacterium Candidatus Jettenia ecosi reconstructed from metagenome of an anammox bioreactor.</title>
        <authorList>
            <person name="Mardanov A.V."/>
            <person name="Beletsky A.V."/>
            <person name="Ravin N.V."/>
            <person name="Botchkova E.A."/>
            <person name="Litti Y.V."/>
            <person name="Nozhevnikova A.N."/>
        </authorList>
    </citation>
    <scope>NUCLEOTIDE SEQUENCE [LARGE SCALE GENOMIC DNA]</scope>
    <source>
        <strain evidence="1">J2</strain>
    </source>
</reference>
<name>A0A533QCF5_9BACT</name>
<accession>A0A533QCF5</accession>
<dbReference type="AlphaFoldDB" id="A0A533QCF5"/>
<gene>
    <name evidence="1" type="ORF">JETT_1286</name>
</gene>
<organism evidence="1 2">
    <name type="scientific">Candidatus Jettenia ecosi</name>
    <dbReference type="NCBI Taxonomy" id="2494326"/>
    <lineage>
        <taxon>Bacteria</taxon>
        <taxon>Pseudomonadati</taxon>
        <taxon>Planctomycetota</taxon>
        <taxon>Candidatus Brocadiia</taxon>
        <taxon>Candidatus Brocadiales</taxon>
        <taxon>Candidatus Brocadiaceae</taxon>
        <taxon>Candidatus Jettenia</taxon>
    </lineage>
</organism>
<evidence type="ECO:0000313" key="2">
    <source>
        <dbReference type="Proteomes" id="UP000319783"/>
    </source>
</evidence>
<protein>
    <submittedName>
        <fullName evidence="1">Uncharacterized protein</fullName>
    </submittedName>
</protein>
<comment type="caution">
    <text evidence="1">The sequence shown here is derived from an EMBL/GenBank/DDBJ whole genome shotgun (WGS) entry which is preliminary data.</text>
</comment>
<proteinExistence type="predicted"/>